<dbReference type="SMART" id="SM00233">
    <property type="entry name" value="PH"/>
    <property type="match status" value="1"/>
</dbReference>
<keyword evidence="4" id="KW-1185">Reference proteome</keyword>
<dbReference type="GeneID" id="117647398"/>
<feature type="compositionally biased region" description="Low complexity" evidence="2">
    <location>
        <begin position="327"/>
        <end position="358"/>
    </location>
</feature>
<dbReference type="SMART" id="SM00268">
    <property type="entry name" value="ACTIN"/>
    <property type="match status" value="1"/>
</dbReference>
<feature type="region of interest" description="Disordered" evidence="2">
    <location>
        <begin position="1"/>
        <end position="182"/>
    </location>
</feature>
<feature type="compositionally biased region" description="Low complexity" evidence="2">
    <location>
        <begin position="447"/>
        <end position="465"/>
    </location>
</feature>
<organism evidence="5">
    <name type="scientific">Thrips palmi</name>
    <name type="common">Melon thrips</name>
    <dbReference type="NCBI Taxonomy" id="161013"/>
    <lineage>
        <taxon>Eukaryota</taxon>
        <taxon>Metazoa</taxon>
        <taxon>Ecdysozoa</taxon>
        <taxon>Arthropoda</taxon>
        <taxon>Hexapoda</taxon>
        <taxon>Insecta</taxon>
        <taxon>Pterygota</taxon>
        <taxon>Neoptera</taxon>
        <taxon>Paraneoptera</taxon>
        <taxon>Thysanoptera</taxon>
        <taxon>Terebrantia</taxon>
        <taxon>Thripoidea</taxon>
        <taxon>Thripidae</taxon>
        <taxon>Thrips</taxon>
    </lineage>
</organism>
<dbReference type="PANTHER" id="PTHR11937">
    <property type="entry name" value="ACTIN"/>
    <property type="match status" value="1"/>
</dbReference>
<comment type="similarity">
    <text evidence="1">Belongs to the actin family.</text>
</comment>
<accession>A0A6P8ZBD7</accession>
<evidence type="ECO:0000256" key="1">
    <source>
        <dbReference type="RuleBase" id="RU000487"/>
    </source>
</evidence>
<dbReference type="PROSITE" id="PS50003">
    <property type="entry name" value="PH_DOMAIN"/>
    <property type="match status" value="1"/>
</dbReference>
<dbReference type="RefSeq" id="XP_034245017.1">
    <property type="nucleotide sequence ID" value="XM_034389126.1"/>
</dbReference>
<feature type="compositionally biased region" description="Polar residues" evidence="2">
    <location>
        <begin position="424"/>
        <end position="446"/>
    </location>
</feature>
<dbReference type="InParanoid" id="A0A6P8ZBD7"/>
<feature type="compositionally biased region" description="Acidic residues" evidence="2">
    <location>
        <begin position="34"/>
        <end position="47"/>
    </location>
</feature>
<dbReference type="Pfam" id="PF00022">
    <property type="entry name" value="Actin"/>
    <property type="match status" value="1"/>
</dbReference>
<feature type="domain" description="PH" evidence="3">
    <location>
        <begin position="636"/>
        <end position="746"/>
    </location>
</feature>
<evidence type="ECO:0000256" key="2">
    <source>
        <dbReference type="SAM" id="MobiDB-lite"/>
    </source>
</evidence>
<feature type="region of interest" description="Disordered" evidence="2">
    <location>
        <begin position="532"/>
        <end position="611"/>
    </location>
</feature>
<protein>
    <submittedName>
        <fullName evidence="5">Uncharacterized protein LOC117647398</fullName>
    </submittedName>
</protein>
<feature type="compositionally biased region" description="Low complexity" evidence="2">
    <location>
        <begin position="165"/>
        <end position="182"/>
    </location>
</feature>
<dbReference type="Gene3D" id="3.30.420.40">
    <property type="match status" value="2"/>
</dbReference>
<feature type="compositionally biased region" description="Acidic residues" evidence="2">
    <location>
        <begin position="62"/>
        <end position="73"/>
    </location>
</feature>
<feature type="compositionally biased region" description="Low complexity" evidence="2">
    <location>
        <begin position="394"/>
        <end position="423"/>
    </location>
</feature>
<dbReference type="InterPro" id="IPR043129">
    <property type="entry name" value="ATPase_NBD"/>
</dbReference>
<gene>
    <name evidence="5" type="primary">LOC117647398</name>
</gene>
<dbReference type="InterPro" id="IPR011993">
    <property type="entry name" value="PH-like_dom_sf"/>
</dbReference>
<feature type="compositionally biased region" description="Basic and acidic residues" evidence="2">
    <location>
        <begin position="597"/>
        <end position="606"/>
    </location>
</feature>
<dbReference type="AlphaFoldDB" id="A0A6P8ZBD7"/>
<reference evidence="5" key="1">
    <citation type="submission" date="2025-08" db="UniProtKB">
        <authorList>
            <consortium name="RefSeq"/>
        </authorList>
    </citation>
    <scope>IDENTIFICATION</scope>
    <source>
        <tissue evidence="5">Total insect</tissue>
    </source>
</reference>
<dbReference type="Gene3D" id="3.90.640.10">
    <property type="entry name" value="Actin, Chain A, domain 4"/>
    <property type="match status" value="1"/>
</dbReference>
<proteinExistence type="inferred from homology"/>
<feature type="compositionally biased region" description="Low complexity" evidence="2">
    <location>
        <begin position="1"/>
        <end position="11"/>
    </location>
</feature>
<dbReference type="OrthoDB" id="337660at2759"/>
<dbReference type="Gene3D" id="2.30.29.30">
    <property type="entry name" value="Pleckstrin-homology domain (PH domain)/Phosphotyrosine-binding domain (PTB)"/>
    <property type="match status" value="1"/>
</dbReference>
<dbReference type="Proteomes" id="UP000515158">
    <property type="component" value="Unplaced"/>
</dbReference>
<evidence type="ECO:0000313" key="4">
    <source>
        <dbReference type="Proteomes" id="UP000515158"/>
    </source>
</evidence>
<sequence length="1157" mass="123889">MLSSSGLTGLSGRSGGLLYRGPPPPAHAARLGLYEDDEDEEDDDSTDEYGSCTEAPLYENVHDDEDDEDDDEERGGVYENVVFEPPAYSNLLLHRQDEAEDDDGQVYANVPAVEEAPTYDVPQRLVLKDSHHQPQEYANLPTSTPATSTPPSSGGLGVILEETESSSARSSSGSSGRGSSCTSAASSLARSITTTTGLSQRPASGLSGLLARIRGGVAGAVTTSPSVVAVTAKTDARDARDYGKGSRDSGLNDVGTEWTAARPPAAATRTSYSPDLQQATPERLARVQQQVRQHMQQDEEHYQQPKHQHKSVRDLLGHFEAQRRPAGEGVAPAGPVGGAARTARPTSTASQSSSYGFGSTTAVKNALRKTVSQPVNSNNTGAGNKAHAASTAANYNGINNNNNNKKAYSSSSSDNKASSKAYSTNASSYNNYTASPVNNNPTPAATKSNSNNNNNVNNKVASGSNASRRSFLDSIIAGAASADGSGKRSSRRSSATMEEVNNIINAVPVTLADEIRANVNGGVHHPVLRKAASAGGLRSGRGGSVDKDAVGTPMGTPASSNGGSVADLRASSRDDLRDSSTTSSMQDIPSIVDQLPDDDRPQESRRTTSQWDPSALVAALYSVPEPLRDKPRPVDRVNVEGFLERLPSGRTKATFWNAWKRCYFRAKDGFLYCYAGKHSEKPMDVTQLMGGLVEPFESMVITAQDRNPATVPVIGIDDRMGHYLVVRANTPQETDRWVRALQTHTVEDFSSTYVQPWPMPRAPALLRDSIVVDLGSRSVRAGILCTQPSLPQVFFPAISASRRGLAASLGVASAGDKVYGNAALQPGVRAHSNLGYPIRPTERINKHTMDLAAVSGILRVVFQSLSVDPRDYGVVLSVPRTLDAATQSRLVADLFDRFGVRSVLLSHQTVLALYAYNAASGVVVDVGERTDVVPIMDGYIVEGGVSRVPYGGEEMSGHVRRFLLQRAPPVSLSTVAEALLPRYALEKLCYVSASYRADLKRAQRDPTELAASVSVSEFFSGDKEPTMETLTLDAGRFQAPEGLFHPQAWGLDHPGVHRMVYKAIQECSMDARKTMARSVFLAGGLTMLPGFAERLREELAALLPPAAQPKVHASPYRYHAAYLGACVLANSSGVQEMCLSREEYARDGGKLLRPWIL</sequence>
<name>A0A6P8ZBD7_THRPL</name>
<dbReference type="KEGG" id="tpal:117647398"/>
<evidence type="ECO:0000259" key="3">
    <source>
        <dbReference type="PROSITE" id="PS50003"/>
    </source>
</evidence>
<dbReference type="InterPro" id="IPR001849">
    <property type="entry name" value="PH_domain"/>
</dbReference>
<dbReference type="SUPFAM" id="SSF53067">
    <property type="entry name" value="Actin-like ATPase domain"/>
    <property type="match status" value="2"/>
</dbReference>
<dbReference type="InterPro" id="IPR004000">
    <property type="entry name" value="Actin"/>
</dbReference>
<feature type="compositionally biased region" description="Low complexity" evidence="2">
    <location>
        <begin position="141"/>
        <end position="153"/>
    </location>
</feature>
<dbReference type="CDD" id="cd10169">
    <property type="entry name" value="ASKHA_NBD_actin-like"/>
    <property type="match status" value="1"/>
</dbReference>
<feature type="region of interest" description="Disordered" evidence="2">
    <location>
        <begin position="326"/>
        <end position="358"/>
    </location>
</feature>
<dbReference type="SUPFAM" id="SSF50729">
    <property type="entry name" value="PH domain-like"/>
    <property type="match status" value="1"/>
</dbReference>
<feature type="region of interest" description="Disordered" evidence="2">
    <location>
        <begin position="394"/>
        <end position="465"/>
    </location>
</feature>
<evidence type="ECO:0000313" key="5">
    <source>
        <dbReference type="RefSeq" id="XP_034245017.1"/>
    </source>
</evidence>